<dbReference type="InterPro" id="IPR050834">
    <property type="entry name" value="Glycosyltransf_2"/>
</dbReference>
<dbReference type="InterPro" id="IPR001173">
    <property type="entry name" value="Glyco_trans_2-like"/>
</dbReference>
<dbReference type="InterPro" id="IPR029044">
    <property type="entry name" value="Nucleotide-diphossugar_trans"/>
</dbReference>
<sequence length="308" mass="35846">MNPLVSVICISYNHAPYISEALNSVFRQIYTEIEIIILDDGSSDTSVGEIEKMIQGKPEVVFIPNIENEGYTRTFNKGLALAKGKYIVDFALDDVMRPDFLSKSVERLEALAEEYGVCFCNADYINAKSEIIGNHNDTLRAKKLISEIPQGDIFEMVLKRYFICTPTMVIRKSVFDRMGGYDESLAYEDFDFWVRSSRYYKYTFIDEVLMQKRKLTSSMSALRYKHQHNDQMQSVFTVCRKVFSLCKSKSELDSLYLRLSYEHRQCIRYQAYALADQYISLVKKIGRNTFKLQLIGFLIRLGFNRNRF</sequence>
<name>A0A0L8AMK7_9BACT</name>
<evidence type="ECO:0000313" key="2">
    <source>
        <dbReference type="EMBL" id="KOF03486.1"/>
    </source>
</evidence>
<dbReference type="RefSeq" id="WP_053222851.1">
    <property type="nucleotide sequence ID" value="NZ_JSVA01000007.1"/>
</dbReference>
<dbReference type="AlphaFoldDB" id="A0A0L8AMK7"/>
<accession>A0A0L8AMK7</accession>
<comment type="caution">
    <text evidence="2">The sequence shown here is derived from an EMBL/GenBank/DDBJ whole genome shotgun (WGS) entry which is preliminary data.</text>
</comment>
<dbReference type="Proteomes" id="UP000036908">
    <property type="component" value="Unassembled WGS sequence"/>
</dbReference>
<protein>
    <recommendedName>
        <fullName evidence="1">Glycosyltransferase 2-like domain-containing protein</fullName>
    </recommendedName>
</protein>
<dbReference type="Gene3D" id="3.90.550.10">
    <property type="entry name" value="Spore Coat Polysaccharide Biosynthesis Protein SpsA, Chain A"/>
    <property type="match status" value="1"/>
</dbReference>
<dbReference type="Pfam" id="PF00535">
    <property type="entry name" value="Glycos_transf_2"/>
    <property type="match status" value="1"/>
</dbReference>
<dbReference type="OrthoDB" id="396512at2"/>
<dbReference type="EMBL" id="JSVA01000007">
    <property type="protein sequence ID" value="KOF03486.1"/>
    <property type="molecule type" value="Genomic_DNA"/>
</dbReference>
<evidence type="ECO:0000259" key="1">
    <source>
        <dbReference type="Pfam" id="PF00535"/>
    </source>
</evidence>
<dbReference type="PATRIC" id="fig|1566026.4.peg.3083"/>
<keyword evidence="3" id="KW-1185">Reference proteome</keyword>
<organism evidence="2 3">
    <name type="scientific">Roseivirga seohaensis subsp. aquiponti</name>
    <dbReference type="NCBI Taxonomy" id="1566026"/>
    <lineage>
        <taxon>Bacteria</taxon>
        <taxon>Pseudomonadati</taxon>
        <taxon>Bacteroidota</taxon>
        <taxon>Cytophagia</taxon>
        <taxon>Cytophagales</taxon>
        <taxon>Roseivirgaceae</taxon>
        <taxon>Roseivirga</taxon>
    </lineage>
</organism>
<gene>
    <name evidence="2" type="ORF">OB69_06280</name>
</gene>
<dbReference type="SUPFAM" id="SSF53448">
    <property type="entry name" value="Nucleotide-diphospho-sugar transferases"/>
    <property type="match status" value="1"/>
</dbReference>
<feature type="domain" description="Glycosyltransferase 2-like" evidence="1">
    <location>
        <begin position="6"/>
        <end position="176"/>
    </location>
</feature>
<dbReference type="PANTHER" id="PTHR43685">
    <property type="entry name" value="GLYCOSYLTRANSFERASE"/>
    <property type="match status" value="1"/>
</dbReference>
<reference evidence="3" key="1">
    <citation type="submission" date="2014-11" db="EMBL/GenBank/DDBJ databases">
        <title>Genome sequencing of Roseivirga sp. D-25.</title>
        <authorList>
            <person name="Selvaratnam C."/>
            <person name="Thevarajoo S."/>
            <person name="Goh K.M."/>
            <person name="Eee R."/>
            <person name="Chan K.-G."/>
            <person name="Chong C.S."/>
        </authorList>
    </citation>
    <scope>NUCLEOTIDE SEQUENCE [LARGE SCALE GENOMIC DNA]</scope>
    <source>
        <strain evidence="3">D-25</strain>
    </source>
</reference>
<dbReference type="PANTHER" id="PTHR43685:SF2">
    <property type="entry name" value="GLYCOSYLTRANSFERASE 2-LIKE DOMAIN-CONTAINING PROTEIN"/>
    <property type="match status" value="1"/>
</dbReference>
<evidence type="ECO:0000313" key="3">
    <source>
        <dbReference type="Proteomes" id="UP000036908"/>
    </source>
</evidence>
<proteinExistence type="predicted"/>